<evidence type="ECO:0000313" key="1">
    <source>
        <dbReference type="EMBL" id="CEK62299.1"/>
    </source>
</evidence>
<accession>A0A0B6Z140</accession>
<proteinExistence type="predicted"/>
<name>A0A0B6Z140_9EUPU</name>
<reference evidence="1" key="1">
    <citation type="submission" date="2014-12" db="EMBL/GenBank/DDBJ databases">
        <title>Insight into the proteome of Arion vulgaris.</title>
        <authorList>
            <person name="Aradska J."/>
            <person name="Bulat T."/>
            <person name="Smidak R."/>
            <person name="Sarate P."/>
            <person name="Gangsoo J."/>
            <person name="Sialana F."/>
            <person name="Bilban M."/>
            <person name="Lubec G."/>
        </authorList>
    </citation>
    <scope>NUCLEOTIDE SEQUENCE</scope>
    <source>
        <tissue evidence="1">Skin</tissue>
    </source>
</reference>
<gene>
    <name evidence="1" type="primary">ORF44790</name>
</gene>
<dbReference type="PANTHER" id="PTHR16206">
    <property type="entry name" value="DEP DOMAIN-CONTAINING"/>
    <property type="match status" value="1"/>
</dbReference>
<dbReference type="AlphaFoldDB" id="A0A0B6Z140"/>
<organism evidence="1">
    <name type="scientific">Arion vulgaris</name>
    <dbReference type="NCBI Taxonomy" id="1028688"/>
    <lineage>
        <taxon>Eukaryota</taxon>
        <taxon>Metazoa</taxon>
        <taxon>Spiralia</taxon>
        <taxon>Lophotrochozoa</taxon>
        <taxon>Mollusca</taxon>
        <taxon>Gastropoda</taxon>
        <taxon>Heterobranchia</taxon>
        <taxon>Euthyneura</taxon>
        <taxon>Panpulmonata</taxon>
        <taxon>Eupulmonata</taxon>
        <taxon>Stylommatophora</taxon>
        <taxon>Helicina</taxon>
        <taxon>Arionoidea</taxon>
        <taxon>Arionidae</taxon>
        <taxon>Arion</taxon>
    </lineage>
</organism>
<dbReference type="PANTHER" id="PTHR16206:SF4">
    <property type="entry name" value="PROTEIN LET-99"/>
    <property type="match status" value="1"/>
</dbReference>
<evidence type="ECO:0008006" key="2">
    <source>
        <dbReference type="Google" id="ProtNLM"/>
    </source>
</evidence>
<sequence>MEDCDLDKAIQFQLVSFMLDYYDDIFTPPSDMKTHVSDRLKALQRPQVVYSPKPERTVRFCQQTSVTDFENQRVFSSHTALENLLEDIISDKNMKMKEKQKRLEQFQRTYPASTSIASQIPSLKLMSCHRKLN</sequence>
<protein>
    <recommendedName>
        <fullName evidence="2">Rho-GAP domain-containing protein</fullName>
    </recommendedName>
</protein>
<dbReference type="EMBL" id="HACG01015434">
    <property type="protein sequence ID" value="CEK62299.1"/>
    <property type="molecule type" value="Transcribed_RNA"/>
</dbReference>